<dbReference type="SFLD" id="SFLDG00002">
    <property type="entry name" value="C1.7:_P-type_atpase_like"/>
    <property type="match status" value="1"/>
</dbReference>
<dbReference type="SUPFAM" id="SSF81660">
    <property type="entry name" value="Metal cation-transporting ATPase, ATP-binding domain N"/>
    <property type="match status" value="1"/>
</dbReference>
<dbReference type="PROSITE" id="PS00154">
    <property type="entry name" value="ATPASE_E1_E2"/>
    <property type="match status" value="1"/>
</dbReference>
<keyword evidence="7" id="KW-0479">Metal-binding</keyword>
<dbReference type="InterPro" id="IPR001757">
    <property type="entry name" value="P_typ_ATPase"/>
</dbReference>
<organism evidence="16 18">
    <name type="scientific">Ruthenibacterium lactatiformans</name>
    <dbReference type="NCBI Taxonomy" id="1550024"/>
    <lineage>
        <taxon>Bacteria</taxon>
        <taxon>Bacillati</taxon>
        <taxon>Bacillota</taxon>
        <taxon>Clostridia</taxon>
        <taxon>Eubacteriales</taxon>
        <taxon>Oscillospiraceae</taxon>
        <taxon>Ruthenibacterium</taxon>
    </lineage>
</organism>
<feature type="transmembrane region" description="Helical" evidence="14">
    <location>
        <begin position="60"/>
        <end position="79"/>
    </location>
</feature>
<evidence type="ECO:0000313" key="17">
    <source>
        <dbReference type="EMBL" id="MTS52428.1"/>
    </source>
</evidence>
<evidence type="ECO:0000256" key="12">
    <source>
        <dbReference type="ARBA" id="ARBA00023136"/>
    </source>
</evidence>
<dbReference type="Proteomes" id="UP000053433">
    <property type="component" value="Unassembled WGS sequence"/>
</dbReference>
<dbReference type="PANTHER" id="PTHR42861">
    <property type="entry name" value="CALCIUM-TRANSPORTING ATPASE"/>
    <property type="match status" value="1"/>
</dbReference>
<dbReference type="EC" id="7.2.2.10" evidence="3"/>
<dbReference type="PRINTS" id="PR00119">
    <property type="entry name" value="CATATPASE"/>
</dbReference>
<evidence type="ECO:0000256" key="7">
    <source>
        <dbReference type="ARBA" id="ARBA00022723"/>
    </source>
</evidence>
<evidence type="ECO:0000256" key="3">
    <source>
        <dbReference type="ARBA" id="ARBA00012790"/>
    </source>
</evidence>
<keyword evidence="8" id="KW-0547">Nucleotide-binding</keyword>
<reference evidence="16 18" key="1">
    <citation type="submission" date="2015-10" db="EMBL/GenBank/DDBJ databases">
        <title>A novel member of the family Ruminococcaceae isolated from human faeces.</title>
        <authorList>
            <person name="Shkoporov A.N."/>
            <person name="Chaplin A.V."/>
            <person name="Motuzova O.V."/>
            <person name="Kafarskaia L.I."/>
            <person name="Efimov B.A."/>
        </authorList>
    </citation>
    <scope>NUCLEOTIDE SEQUENCE [LARGE SCALE GENOMIC DNA]</scope>
    <source>
        <strain evidence="16 18">668</strain>
    </source>
</reference>
<dbReference type="InterPro" id="IPR059000">
    <property type="entry name" value="ATPase_P-type_domA"/>
</dbReference>
<dbReference type="FunFam" id="3.40.50.1000:FF:000028">
    <property type="entry name" value="Calcium-transporting P-type ATPase, putative"/>
    <property type="match status" value="1"/>
</dbReference>
<evidence type="ECO:0000313" key="19">
    <source>
        <dbReference type="Proteomes" id="UP000449193"/>
    </source>
</evidence>
<name>A0A0W7TQM0_9FIRM</name>
<dbReference type="SFLD" id="SFLDS00003">
    <property type="entry name" value="Haloacid_Dehalogenase"/>
    <property type="match status" value="1"/>
</dbReference>
<evidence type="ECO:0000256" key="6">
    <source>
        <dbReference type="ARBA" id="ARBA00022692"/>
    </source>
</evidence>
<dbReference type="InterPro" id="IPR036412">
    <property type="entry name" value="HAD-like_sf"/>
</dbReference>
<feature type="transmembrane region" description="Helical" evidence="14">
    <location>
        <begin position="815"/>
        <end position="835"/>
    </location>
</feature>
<dbReference type="RefSeq" id="WP_055080928.1">
    <property type="nucleotide sequence ID" value="NZ_DBGFOS010000213.1"/>
</dbReference>
<dbReference type="Gene3D" id="3.40.1110.10">
    <property type="entry name" value="Calcium-transporting ATPase, cytoplasmic domain N"/>
    <property type="match status" value="1"/>
</dbReference>
<dbReference type="GO" id="GO:0005524">
    <property type="term" value="F:ATP binding"/>
    <property type="evidence" value="ECO:0007669"/>
    <property type="project" value="UniProtKB-KW"/>
</dbReference>
<dbReference type="AlphaFoldDB" id="A0A0W7TQM0"/>
<dbReference type="InterPro" id="IPR018303">
    <property type="entry name" value="ATPase_P-typ_P_site"/>
</dbReference>
<feature type="transmembrane region" description="Helical" evidence="14">
    <location>
        <begin position="252"/>
        <end position="273"/>
    </location>
</feature>
<keyword evidence="11 14" id="KW-1133">Transmembrane helix</keyword>
<gene>
    <name evidence="16" type="ORF">ASJ35_10080</name>
    <name evidence="17" type="ORF">GMD52_12885</name>
</gene>
<keyword evidence="6 14" id="KW-0812">Transmembrane</keyword>
<dbReference type="PRINTS" id="PR00120">
    <property type="entry name" value="HATPASE"/>
</dbReference>
<dbReference type="InterPro" id="IPR023214">
    <property type="entry name" value="HAD_sf"/>
</dbReference>
<keyword evidence="5" id="KW-0406">Ion transport</keyword>
<feature type="domain" description="Cation-transporting P-type ATPase N-terminal" evidence="15">
    <location>
        <begin position="3"/>
        <end position="76"/>
    </location>
</feature>
<evidence type="ECO:0000256" key="10">
    <source>
        <dbReference type="ARBA" id="ARBA00022967"/>
    </source>
</evidence>
<dbReference type="Pfam" id="PF00689">
    <property type="entry name" value="Cation_ATPase_C"/>
    <property type="match status" value="1"/>
</dbReference>
<evidence type="ECO:0000256" key="11">
    <source>
        <dbReference type="ARBA" id="ARBA00022989"/>
    </source>
</evidence>
<evidence type="ECO:0000256" key="14">
    <source>
        <dbReference type="SAM" id="Phobius"/>
    </source>
</evidence>
<comment type="subcellular location">
    <subcellularLocation>
        <location evidence="1">Cell membrane</location>
        <topology evidence="1">Multi-pass membrane protein</topology>
    </subcellularLocation>
</comment>
<evidence type="ECO:0000256" key="4">
    <source>
        <dbReference type="ARBA" id="ARBA00022475"/>
    </source>
</evidence>
<feature type="transmembrane region" description="Helical" evidence="14">
    <location>
        <begin position="85"/>
        <end position="101"/>
    </location>
</feature>
<evidence type="ECO:0000313" key="18">
    <source>
        <dbReference type="Proteomes" id="UP000053433"/>
    </source>
</evidence>
<evidence type="ECO:0000259" key="15">
    <source>
        <dbReference type="SMART" id="SM00831"/>
    </source>
</evidence>
<evidence type="ECO:0000313" key="16">
    <source>
        <dbReference type="EMBL" id="KUE76125.1"/>
    </source>
</evidence>
<dbReference type="GO" id="GO:0046872">
    <property type="term" value="F:metal ion binding"/>
    <property type="evidence" value="ECO:0007669"/>
    <property type="project" value="UniProtKB-KW"/>
</dbReference>
<reference evidence="17 19" key="2">
    <citation type="journal article" date="2019" name="Nat. Med.">
        <title>A library of human gut bacterial isolates paired with longitudinal multiomics data enables mechanistic microbiome research.</title>
        <authorList>
            <person name="Poyet M."/>
            <person name="Groussin M."/>
            <person name="Gibbons S.M."/>
            <person name="Avila-Pacheco J."/>
            <person name="Jiang X."/>
            <person name="Kearney S.M."/>
            <person name="Perrotta A.R."/>
            <person name="Berdy B."/>
            <person name="Zhao S."/>
            <person name="Lieberman T.D."/>
            <person name="Swanson P.K."/>
            <person name="Smith M."/>
            <person name="Roesemann S."/>
            <person name="Alexander J.E."/>
            <person name="Rich S.A."/>
            <person name="Livny J."/>
            <person name="Vlamakis H."/>
            <person name="Clish C."/>
            <person name="Bullock K."/>
            <person name="Deik A."/>
            <person name="Scott J."/>
            <person name="Pierce K.A."/>
            <person name="Xavier R.J."/>
            <person name="Alm E.J."/>
        </authorList>
    </citation>
    <scope>NUCLEOTIDE SEQUENCE [LARGE SCALE GENOMIC DNA]</scope>
    <source>
        <strain evidence="17 19">BIOML-A7</strain>
    </source>
</reference>
<keyword evidence="5" id="KW-0106">Calcium</keyword>
<dbReference type="SFLD" id="SFLDF00027">
    <property type="entry name" value="p-type_atpase"/>
    <property type="match status" value="1"/>
</dbReference>
<evidence type="ECO:0000256" key="2">
    <source>
        <dbReference type="ARBA" id="ARBA00005675"/>
    </source>
</evidence>
<dbReference type="SUPFAM" id="SSF56784">
    <property type="entry name" value="HAD-like"/>
    <property type="match status" value="1"/>
</dbReference>
<evidence type="ECO:0000256" key="13">
    <source>
        <dbReference type="ARBA" id="ARBA00048694"/>
    </source>
</evidence>
<keyword evidence="10" id="KW-1278">Translocase</keyword>
<comment type="similarity">
    <text evidence="2">Belongs to the cation transport ATPase (P-type) (TC 3.A.3) family. Type IIA subfamily.</text>
</comment>
<comment type="catalytic activity">
    <reaction evidence="13">
        <text>Ca(2+)(in) + ATP + H2O = Ca(2+)(out) + ADP + phosphate + H(+)</text>
        <dbReference type="Rhea" id="RHEA:18105"/>
        <dbReference type="ChEBI" id="CHEBI:15377"/>
        <dbReference type="ChEBI" id="CHEBI:15378"/>
        <dbReference type="ChEBI" id="CHEBI:29108"/>
        <dbReference type="ChEBI" id="CHEBI:30616"/>
        <dbReference type="ChEBI" id="CHEBI:43474"/>
        <dbReference type="ChEBI" id="CHEBI:456216"/>
        <dbReference type="EC" id="7.2.2.10"/>
    </reaction>
</comment>
<feature type="transmembrane region" description="Helical" evidence="14">
    <location>
        <begin position="738"/>
        <end position="763"/>
    </location>
</feature>
<dbReference type="CDD" id="cd02089">
    <property type="entry name" value="P-type_ATPase_Ca_prok"/>
    <property type="match status" value="1"/>
</dbReference>
<accession>A0A0W7TQM0</accession>
<dbReference type="InterPro" id="IPR008250">
    <property type="entry name" value="ATPase_P-typ_transduc_dom_A_sf"/>
</dbReference>
<dbReference type="GO" id="GO:0005886">
    <property type="term" value="C:plasma membrane"/>
    <property type="evidence" value="ECO:0007669"/>
    <property type="project" value="UniProtKB-SubCell"/>
</dbReference>
<feature type="transmembrane region" description="Helical" evidence="14">
    <location>
        <begin position="279"/>
        <end position="307"/>
    </location>
</feature>
<dbReference type="InterPro" id="IPR023299">
    <property type="entry name" value="ATPase_P-typ_cyto_dom_N"/>
</dbReference>
<dbReference type="NCBIfam" id="TIGR01494">
    <property type="entry name" value="ATPase_P-type"/>
    <property type="match status" value="3"/>
</dbReference>
<dbReference type="InterPro" id="IPR004014">
    <property type="entry name" value="ATPase_P-typ_cation-transptr_N"/>
</dbReference>
<dbReference type="EMBL" id="WMZR01000018">
    <property type="protein sequence ID" value="MTS52428.1"/>
    <property type="molecule type" value="Genomic_DNA"/>
</dbReference>
<dbReference type="GO" id="GO:0005388">
    <property type="term" value="F:P-type calcium transporter activity"/>
    <property type="evidence" value="ECO:0007669"/>
    <property type="project" value="UniProtKB-EC"/>
</dbReference>
<proteinExistence type="inferred from homology"/>
<evidence type="ECO:0000256" key="1">
    <source>
        <dbReference type="ARBA" id="ARBA00004651"/>
    </source>
</evidence>
<dbReference type="SUPFAM" id="SSF81653">
    <property type="entry name" value="Calcium ATPase, transduction domain A"/>
    <property type="match status" value="1"/>
</dbReference>
<keyword evidence="9" id="KW-0067">ATP-binding</keyword>
<comment type="caution">
    <text evidence="16">The sequence shown here is derived from an EMBL/GenBank/DDBJ whole genome shotgun (WGS) entry which is preliminary data.</text>
</comment>
<keyword evidence="5" id="KW-0109">Calcium transport</keyword>
<evidence type="ECO:0000256" key="5">
    <source>
        <dbReference type="ARBA" id="ARBA00022568"/>
    </source>
</evidence>
<dbReference type="Gene3D" id="3.40.50.1000">
    <property type="entry name" value="HAD superfamily/HAD-like"/>
    <property type="match status" value="2"/>
</dbReference>
<keyword evidence="5" id="KW-0813">Transport</keyword>
<dbReference type="InterPro" id="IPR023298">
    <property type="entry name" value="ATPase_P-typ_TM_dom_sf"/>
</dbReference>
<dbReference type="SMART" id="SM00831">
    <property type="entry name" value="Cation_ATPase_N"/>
    <property type="match status" value="1"/>
</dbReference>
<evidence type="ECO:0000256" key="8">
    <source>
        <dbReference type="ARBA" id="ARBA00022741"/>
    </source>
</evidence>
<dbReference type="Proteomes" id="UP000449193">
    <property type="component" value="Unassembled WGS sequence"/>
</dbReference>
<dbReference type="FunFam" id="2.70.150.10:FF:000016">
    <property type="entry name" value="Calcium-transporting P-type ATPase putative"/>
    <property type="match status" value="1"/>
</dbReference>
<dbReference type="GO" id="GO:0016887">
    <property type="term" value="F:ATP hydrolysis activity"/>
    <property type="evidence" value="ECO:0007669"/>
    <property type="project" value="InterPro"/>
</dbReference>
<dbReference type="FunFam" id="3.40.50.1000:FF:000001">
    <property type="entry name" value="Phospholipid-transporting ATPase IC"/>
    <property type="match status" value="1"/>
</dbReference>
<dbReference type="InterPro" id="IPR044492">
    <property type="entry name" value="P_typ_ATPase_HD_dom"/>
</dbReference>
<keyword evidence="12 14" id="KW-0472">Membrane</keyword>
<dbReference type="Pfam" id="PF00690">
    <property type="entry name" value="Cation_ATPase_N"/>
    <property type="match status" value="1"/>
</dbReference>
<protein>
    <recommendedName>
        <fullName evidence="3">P-type Ca(2+) transporter</fullName>
        <ecNumber evidence="3">7.2.2.10</ecNumber>
    </recommendedName>
</protein>
<sequence length="884" mass="94856">MLKFYCEEAGRALAELKSTPDGLTDAEAARRLAEKGPNKLAEGKKVTTLQRFLQQLSDPMIIILLVAAAVSGVTAAYSGESFADVFIILIVVLINAVLGVYQESKAEKAIEALQEMTAATSKVIRGGKQVSLKSEELVPGDVVVLEAGDAVPADGRILESASLKIEEAALTGESVPVNKVVSALGLDDGKDVPLGDRKNMAYMGSTVVYGRGRVLITGTGMDTEMGKIAGALAQAEEGQTPLQKKLAQLSKILSWLVLGICVFIFAFSLIKAGDFHLDVIISTFMVAVSLAVAAIPEGLATVVTIVLSIGVTNMSKRNAVIRRLTAVETLGCAQVICSDKTGTLTQNKMTVVEHVGEEEPLARAMSLCSDAKPGENGDAEGEPTECALVNYATGVGLPKGTLEAAQPRVGEAPFDSGRKMMSTVHENNGAYIQYTKGAPDVVLSRCTSYAKDGKILPMTEEARAEILRQNKQMADKALRVLCAASREWPQLPPDFEPDTLEHDLTFLGLTGMIDPIRPEVKDAITECRQAGIRPIMITGDHKDTAIAIAKQLGIIETADEAITGAELNDISDDRFAEVIGRYSVYARVQPEHKVRIVNAWRKNGFVTAMTGDGVNDAPSIKSADIGIGMGITGTDVTKNVADMVLADDNFATIVNAVEEGRRIYDNIRKAIQFLLGSNMSEVLSVFFATLMGFVILEPVHLLWINLITDCFPALALGLEKGEPDLMHRKPRPSTDGIFSGGLGVDVAYQGFMVTCVTLAAYFIGHWMESGVWEIAASPDGVTMAFLTMSMAEIFHSFNMRSQRGSVFTLGSHNKVLWGAMLLSLVLTTGVIYLPGISDAFGFTHISAPEYAVAMALAVCVIPIVECVKFFQRKAARRRAEKQPA</sequence>
<dbReference type="Gene3D" id="2.70.150.10">
    <property type="entry name" value="Calcium-transporting ATPase, cytoplasmic transduction domain A"/>
    <property type="match status" value="1"/>
</dbReference>
<keyword evidence="4" id="KW-1003">Cell membrane</keyword>
<dbReference type="Pfam" id="PF13246">
    <property type="entry name" value="Cation_ATPase"/>
    <property type="match status" value="1"/>
</dbReference>
<dbReference type="EMBL" id="LMUA01000012">
    <property type="protein sequence ID" value="KUE76125.1"/>
    <property type="molecule type" value="Genomic_DNA"/>
</dbReference>
<feature type="transmembrane region" description="Helical" evidence="14">
    <location>
        <begin position="850"/>
        <end position="870"/>
    </location>
</feature>
<dbReference type="GO" id="GO:0140352">
    <property type="term" value="P:export from cell"/>
    <property type="evidence" value="ECO:0007669"/>
    <property type="project" value="UniProtKB-ARBA"/>
</dbReference>
<dbReference type="InterPro" id="IPR006068">
    <property type="entry name" value="ATPase_P-typ_cation-transptr_C"/>
</dbReference>
<dbReference type="Pfam" id="PF00122">
    <property type="entry name" value="E1-E2_ATPase"/>
    <property type="match status" value="1"/>
</dbReference>
<feature type="transmembrane region" description="Helical" evidence="14">
    <location>
        <begin position="671"/>
        <end position="695"/>
    </location>
</feature>
<evidence type="ECO:0000256" key="9">
    <source>
        <dbReference type="ARBA" id="ARBA00022840"/>
    </source>
</evidence>
<dbReference type="Gene3D" id="1.20.1110.10">
    <property type="entry name" value="Calcium-transporting ATPase, transmembrane domain"/>
    <property type="match status" value="2"/>
</dbReference>
<dbReference type="SUPFAM" id="SSF81665">
    <property type="entry name" value="Calcium ATPase, transmembrane domain M"/>
    <property type="match status" value="1"/>
</dbReference>